<name>T2G7A7_MEGG1</name>
<dbReference type="EMBL" id="CP006585">
    <property type="protein sequence ID" value="AGW12158.1"/>
    <property type="molecule type" value="Genomic_DNA"/>
</dbReference>
<evidence type="ECO:0000313" key="2">
    <source>
        <dbReference type="Proteomes" id="UP000016587"/>
    </source>
</evidence>
<dbReference type="KEGG" id="dgg:DGI_0224"/>
<reference evidence="2" key="2">
    <citation type="submission" date="2013-07" db="EMBL/GenBank/DDBJ databases">
        <authorList>
            <person name="Morais-Silva F.O."/>
            <person name="Rezende A.M."/>
            <person name="Pimentel C."/>
            <person name="Resende D.M."/>
            <person name="Santos C.I."/>
            <person name="Clemente C."/>
            <person name="de Oliveira L.M."/>
            <person name="da Silva S.M."/>
            <person name="Costa D.A."/>
            <person name="Varela-Raposo A."/>
            <person name="Horacio E.C.A."/>
            <person name="Matos M."/>
            <person name="Flores O."/>
            <person name="Ruiz J.C."/>
            <person name="Rodrigues-Pousada C."/>
        </authorList>
    </citation>
    <scope>NUCLEOTIDE SEQUENCE [LARGE SCALE GENOMIC DNA]</scope>
    <source>
        <strain evidence="2">ATCC 19364 / DSM 1382 / NCIMB 9332 / VKM B-1759</strain>
    </source>
</reference>
<sequence>MQNMQGQVSVFCQRRNRRHSMARRLVVAFVAMAMVVMLCAASSAWGKPRATVQDFRFSAQRAEGGVVVRVQFDHALLGWVDAGQVTFKDSGIVVLTIRGEQPRVVTNLAQALSAVIARRGADAFLGRQLAQLIERHKAMP</sequence>
<dbReference type="HOGENOM" id="CLU_1831924_0_0_7"/>
<keyword evidence="2" id="KW-1185">Reference proteome</keyword>
<dbReference type="AlphaFoldDB" id="T2G7A7"/>
<protein>
    <submittedName>
        <fullName evidence="1">Uncharacterized protein</fullName>
    </submittedName>
</protein>
<evidence type="ECO:0000313" key="1">
    <source>
        <dbReference type="EMBL" id="AGW12158.1"/>
    </source>
</evidence>
<gene>
    <name evidence="1" type="ORF">DGI_0224</name>
</gene>
<dbReference type="eggNOG" id="ENOG50318UR">
    <property type="taxonomic scope" value="Bacteria"/>
</dbReference>
<dbReference type="Proteomes" id="UP000016587">
    <property type="component" value="Chromosome"/>
</dbReference>
<organism evidence="1 2">
    <name type="scientific">Megalodesulfovibrio gigas (strain ATCC 19364 / DSM 1382 / NCIMB 9332 / VKM B-1759)</name>
    <name type="common">Desulfovibrio gigas</name>
    <dbReference type="NCBI Taxonomy" id="1121448"/>
    <lineage>
        <taxon>Bacteria</taxon>
        <taxon>Pseudomonadati</taxon>
        <taxon>Thermodesulfobacteriota</taxon>
        <taxon>Desulfovibrionia</taxon>
        <taxon>Desulfovibrionales</taxon>
        <taxon>Desulfovibrionaceae</taxon>
        <taxon>Megalodesulfovibrio</taxon>
    </lineage>
</organism>
<proteinExistence type="predicted"/>
<reference evidence="1 2" key="1">
    <citation type="journal article" date="2013" name="J. Bacteriol.">
        <title>Roles of HynAB and Ech, the only two hydrogenases found in the model sulfate reducer Desulfovibrio gigas.</title>
        <authorList>
            <person name="Morais-Silva F.O."/>
            <person name="Santos C.I."/>
            <person name="Rodrigues R."/>
            <person name="Pereira I.A."/>
            <person name="Rodrigues-Pousada C."/>
        </authorList>
    </citation>
    <scope>NUCLEOTIDE SEQUENCE [LARGE SCALE GENOMIC DNA]</scope>
    <source>
        <strain evidence="2">ATCC 19364 / DSM 1382 / NCIMB 9332 / VKM B-1759</strain>
    </source>
</reference>
<dbReference type="PATRIC" id="fig|1121448.10.peg.231"/>
<accession>T2G7A7</accession>